<sequence length="155" mass="17565">MARVSIYVSETLKAKMDRFPGVNWSDEAQLAFQQAIAREGQKRKPDMQAAIERLRASKEKSMKDGREDGHQAGREWAEKKAEYAELRRIADIDLGVGVEHAFGMLRMACDPQKEATDEEIIEDLSGDLDIPTTDEWVAGFIEGAQEFFEEVEDQL</sequence>
<reference evidence="3" key="1">
    <citation type="submission" date="2023-08" db="EMBL/GenBank/DDBJ databases">
        <title>Rhodospirillaceae gen. nov., a novel taxon isolated from the Yangtze River Yuezi River estuary sludge.</title>
        <authorList>
            <person name="Ruan L."/>
        </authorList>
    </citation>
    <scope>NUCLEOTIDE SEQUENCE [LARGE SCALE GENOMIC DNA]</scope>
    <source>
        <strain evidence="3">R-7</strain>
    </source>
</reference>
<evidence type="ECO:0000313" key="3">
    <source>
        <dbReference type="Proteomes" id="UP001230156"/>
    </source>
</evidence>
<feature type="region of interest" description="Disordered" evidence="1">
    <location>
        <begin position="55"/>
        <end position="74"/>
    </location>
</feature>
<evidence type="ECO:0000313" key="2">
    <source>
        <dbReference type="EMBL" id="MDQ7251645.1"/>
    </source>
</evidence>
<keyword evidence="3" id="KW-1185">Reference proteome</keyword>
<accession>A0ABU0YV96</accession>
<protein>
    <submittedName>
        <fullName evidence="2">Uncharacterized protein</fullName>
    </submittedName>
</protein>
<comment type="caution">
    <text evidence="2">The sequence shown here is derived from an EMBL/GenBank/DDBJ whole genome shotgun (WGS) entry which is preliminary data.</text>
</comment>
<dbReference type="RefSeq" id="WP_379962207.1">
    <property type="nucleotide sequence ID" value="NZ_JAUYVI010000015.1"/>
</dbReference>
<dbReference type="EMBL" id="JAUYVI010000015">
    <property type="protein sequence ID" value="MDQ7251645.1"/>
    <property type="molecule type" value="Genomic_DNA"/>
</dbReference>
<gene>
    <name evidence="2" type="ORF">Q8A70_28415</name>
</gene>
<evidence type="ECO:0000256" key="1">
    <source>
        <dbReference type="SAM" id="MobiDB-lite"/>
    </source>
</evidence>
<name>A0ABU0YV96_9PROT</name>
<organism evidence="2 3">
    <name type="scientific">Dongia sedimenti</name>
    <dbReference type="NCBI Taxonomy" id="3064282"/>
    <lineage>
        <taxon>Bacteria</taxon>
        <taxon>Pseudomonadati</taxon>
        <taxon>Pseudomonadota</taxon>
        <taxon>Alphaproteobacteria</taxon>
        <taxon>Rhodospirillales</taxon>
        <taxon>Dongiaceae</taxon>
        <taxon>Dongia</taxon>
    </lineage>
</organism>
<dbReference type="Proteomes" id="UP001230156">
    <property type="component" value="Unassembled WGS sequence"/>
</dbReference>
<proteinExistence type="predicted"/>